<evidence type="ECO:0000259" key="5">
    <source>
        <dbReference type="PROSITE" id="PS50089"/>
    </source>
</evidence>
<name>A0A8H6ZJ81_9AGAR</name>
<dbReference type="OrthoDB" id="3020592at2759"/>
<dbReference type="Pfam" id="PF13923">
    <property type="entry name" value="zf-C3HC4_2"/>
    <property type="match status" value="1"/>
</dbReference>
<dbReference type="GO" id="GO:0008270">
    <property type="term" value="F:zinc ion binding"/>
    <property type="evidence" value="ECO:0007669"/>
    <property type="project" value="UniProtKB-KW"/>
</dbReference>
<dbReference type="PANTHER" id="PTHR23041">
    <property type="entry name" value="RING FINGER DOMAIN-CONTAINING"/>
    <property type="match status" value="1"/>
</dbReference>
<dbReference type="InterPro" id="IPR047134">
    <property type="entry name" value="RNF4"/>
</dbReference>
<dbReference type="PANTHER" id="PTHR23041:SF78">
    <property type="entry name" value="E3 UBIQUITIN-PROTEIN LIGASE RNF4"/>
    <property type="match status" value="1"/>
</dbReference>
<evidence type="ECO:0000256" key="1">
    <source>
        <dbReference type="ARBA" id="ARBA00022723"/>
    </source>
</evidence>
<accession>A0A8H6ZJ81</accession>
<organism evidence="6 7">
    <name type="scientific">Mycena sanguinolenta</name>
    <dbReference type="NCBI Taxonomy" id="230812"/>
    <lineage>
        <taxon>Eukaryota</taxon>
        <taxon>Fungi</taxon>
        <taxon>Dikarya</taxon>
        <taxon>Basidiomycota</taxon>
        <taxon>Agaricomycotina</taxon>
        <taxon>Agaricomycetes</taxon>
        <taxon>Agaricomycetidae</taxon>
        <taxon>Agaricales</taxon>
        <taxon>Marasmiineae</taxon>
        <taxon>Mycenaceae</taxon>
        <taxon>Mycena</taxon>
    </lineage>
</organism>
<dbReference type="SMART" id="SM00184">
    <property type="entry name" value="RING"/>
    <property type="match status" value="1"/>
</dbReference>
<keyword evidence="7" id="KW-1185">Reference proteome</keyword>
<dbReference type="PROSITE" id="PS00518">
    <property type="entry name" value="ZF_RING_1"/>
    <property type="match status" value="1"/>
</dbReference>
<dbReference type="Gene3D" id="1.20.58.80">
    <property type="entry name" value="Phosphotransferase system, lactose/cellobiose-type IIA subunit"/>
    <property type="match status" value="1"/>
</dbReference>
<keyword evidence="1" id="KW-0479">Metal-binding</keyword>
<comment type="caution">
    <text evidence="6">The sequence shown here is derived from an EMBL/GenBank/DDBJ whole genome shotgun (WGS) entry which is preliminary data.</text>
</comment>
<evidence type="ECO:0000313" key="6">
    <source>
        <dbReference type="EMBL" id="KAF7378319.1"/>
    </source>
</evidence>
<dbReference type="AlphaFoldDB" id="A0A8H6ZJ81"/>
<gene>
    <name evidence="6" type="ORF">MSAN_00257600</name>
</gene>
<dbReference type="SUPFAM" id="SSF57850">
    <property type="entry name" value="RING/U-box"/>
    <property type="match status" value="1"/>
</dbReference>
<keyword evidence="2 4" id="KW-0863">Zinc-finger</keyword>
<proteinExistence type="predicted"/>
<keyword evidence="3" id="KW-0862">Zinc</keyword>
<dbReference type="InterPro" id="IPR017907">
    <property type="entry name" value="Znf_RING_CS"/>
</dbReference>
<evidence type="ECO:0000256" key="3">
    <source>
        <dbReference type="ARBA" id="ARBA00022833"/>
    </source>
</evidence>
<dbReference type="PROSITE" id="PS50089">
    <property type="entry name" value="ZF_RING_2"/>
    <property type="match status" value="1"/>
</dbReference>
<protein>
    <submittedName>
        <fullName evidence="6">MPN domain-containing protein</fullName>
    </submittedName>
</protein>
<sequence>MPATYLATISELASAAAENPPPPGQGLNYYLWLAEHHRKAGIAQMARASSVGETGLAEDRGGEGGRGVEAMVLHMERAFIELVRAGTLVIETIPMHQDYASELTRDQKANLTANGHEILDNLGMLRAILVDPYEQHSNSAEVVPAVRAVNEQSSSTREADTVETSQSAVLTCGICFDTLSCPVVTLCMHVFCDACIANNFSYSMQCPLCRSPVREPPIRDALLEDELRGAVECGLVSSPEVAGRSSPYTWEETFGSSD</sequence>
<reference evidence="6" key="1">
    <citation type="submission" date="2020-05" db="EMBL/GenBank/DDBJ databases">
        <title>Mycena genomes resolve the evolution of fungal bioluminescence.</title>
        <authorList>
            <person name="Tsai I.J."/>
        </authorList>
    </citation>
    <scope>NUCLEOTIDE SEQUENCE</scope>
    <source>
        <strain evidence="6">160909Yilan</strain>
    </source>
</reference>
<dbReference type="EMBL" id="JACAZH010000001">
    <property type="protein sequence ID" value="KAF7378319.1"/>
    <property type="molecule type" value="Genomic_DNA"/>
</dbReference>
<feature type="domain" description="RING-type" evidence="5">
    <location>
        <begin position="172"/>
        <end position="210"/>
    </location>
</feature>
<evidence type="ECO:0000313" key="7">
    <source>
        <dbReference type="Proteomes" id="UP000623467"/>
    </source>
</evidence>
<dbReference type="InterPro" id="IPR001841">
    <property type="entry name" value="Znf_RING"/>
</dbReference>
<evidence type="ECO:0000256" key="2">
    <source>
        <dbReference type="ARBA" id="ARBA00022771"/>
    </source>
</evidence>
<dbReference type="Gene3D" id="3.30.40.10">
    <property type="entry name" value="Zinc/RING finger domain, C3HC4 (zinc finger)"/>
    <property type="match status" value="1"/>
</dbReference>
<dbReference type="InterPro" id="IPR013083">
    <property type="entry name" value="Znf_RING/FYVE/PHD"/>
</dbReference>
<dbReference type="Proteomes" id="UP000623467">
    <property type="component" value="Unassembled WGS sequence"/>
</dbReference>
<evidence type="ECO:0000256" key="4">
    <source>
        <dbReference type="PROSITE-ProRule" id="PRU00175"/>
    </source>
</evidence>